<gene>
    <name evidence="1" type="ORF">MNBD_CHLOROFLEXI01-344</name>
</gene>
<organism evidence="1">
    <name type="scientific">hydrothermal vent metagenome</name>
    <dbReference type="NCBI Taxonomy" id="652676"/>
    <lineage>
        <taxon>unclassified sequences</taxon>
        <taxon>metagenomes</taxon>
        <taxon>ecological metagenomes</taxon>
    </lineage>
</organism>
<evidence type="ECO:0000313" key="1">
    <source>
        <dbReference type="EMBL" id="VAW37866.1"/>
    </source>
</evidence>
<sequence>MLQSLSIKSLYVLALAEEEGVGTAYEYFAKRLVLGRWLKLQPKPRSLLIAGLPEKYGSSLDFLQVAQELGTAVTIIDERPFALEKVQKSLAAAQREGWLTAVSPQFIPVRHLADLGEIGSNFDLCLASEVLQRLDVGEKTNYVAHLQRLVTNIALFAPNGDNGAHTEISGLSGLSLAALRQLVVTAVTGYIDMPPFPPGITRSDAQREQATSGKMEAVAMWGLGFYARLEHFLPTAVRQKKSHIVYALSRNKR</sequence>
<accession>A0A3B0VZY8</accession>
<dbReference type="AlphaFoldDB" id="A0A3B0VZY8"/>
<name>A0A3B0VZY8_9ZZZZ</name>
<reference evidence="1" key="1">
    <citation type="submission" date="2018-06" db="EMBL/GenBank/DDBJ databases">
        <authorList>
            <person name="Zhirakovskaya E."/>
        </authorList>
    </citation>
    <scope>NUCLEOTIDE SEQUENCE</scope>
</reference>
<protein>
    <submittedName>
        <fullName evidence="1">Uncharacterized protein</fullName>
    </submittedName>
</protein>
<proteinExistence type="predicted"/>
<dbReference type="EMBL" id="UOEU01000683">
    <property type="protein sequence ID" value="VAW37866.1"/>
    <property type="molecule type" value="Genomic_DNA"/>
</dbReference>